<sequence>MYFSGFNHGACDTPTASGYKENVALDIIPFLCFIFKS</sequence>
<protein>
    <submittedName>
        <fullName evidence="1">Uncharacterized protein</fullName>
    </submittedName>
</protein>
<evidence type="ECO:0000313" key="1">
    <source>
        <dbReference type="EMBL" id="JAH73530.1"/>
    </source>
</evidence>
<name>A0A0E9V7U6_ANGAN</name>
<accession>A0A0E9V7U6</accession>
<reference evidence="1" key="2">
    <citation type="journal article" date="2015" name="Fish Shellfish Immunol.">
        <title>Early steps in the European eel (Anguilla anguilla)-Vibrio vulnificus interaction in the gills: Role of the RtxA13 toxin.</title>
        <authorList>
            <person name="Callol A."/>
            <person name="Pajuelo D."/>
            <person name="Ebbesson L."/>
            <person name="Teles M."/>
            <person name="MacKenzie S."/>
            <person name="Amaro C."/>
        </authorList>
    </citation>
    <scope>NUCLEOTIDE SEQUENCE</scope>
</reference>
<dbReference type="AlphaFoldDB" id="A0A0E9V7U6"/>
<organism evidence="1">
    <name type="scientific">Anguilla anguilla</name>
    <name type="common">European freshwater eel</name>
    <name type="synonym">Muraena anguilla</name>
    <dbReference type="NCBI Taxonomy" id="7936"/>
    <lineage>
        <taxon>Eukaryota</taxon>
        <taxon>Metazoa</taxon>
        <taxon>Chordata</taxon>
        <taxon>Craniata</taxon>
        <taxon>Vertebrata</taxon>
        <taxon>Euteleostomi</taxon>
        <taxon>Actinopterygii</taxon>
        <taxon>Neopterygii</taxon>
        <taxon>Teleostei</taxon>
        <taxon>Anguilliformes</taxon>
        <taxon>Anguillidae</taxon>
        <taxon>Anguilla</taxon>
    </lineage>
</organism>
<dbReference type="EMBL" id="GBXM01035047">
    <property type="protein sequence ID" value="JAH73530.1"/>
    <property type="molecule type" value="Transcribed_RNA"/>
</dbReference>
<reference evidence="1" key="1">
    <citation type="submission" date="2014-11" db="EMBL/GenBank/DDBJ databases">
        <authorList>
            <person name="Amaro Gonzalez C."/>
        </authorList>
    </citation>
    <scope>NUCLEOTIDE SEQUENCE</scope>
</reference>
<proteinExistence type="predicted"/>